<sequence length="150" mass="17385">MTQLNKYINEITKLKDKKAKRIVLSQLAKLEKLLDKQNWKLPMILAATLMDIAYRNNNIKFSLGEPEDVELSKQEGRDFVLGATTDINGKIVIFLNDEMEFKQKIENFKDSQFIKEFIGVLSHELVHREQWLKSGGKLLSKGFDPDMSIR</sequence>
<reference evidence="1" key="1">
    <citation type="journal article" date="2014" name="Front. Microbiol.">
        <title>High frequency of phylogenetically diverse reductive dehalogenase-homologous genes in deep subseafloor sedimentary metagenomes.</title>
        <authorList>
            <person name="Kawai M."/>
            <person name="Futagami T."/>
            <person name="Toyoda A."/>
            <person name="Takaki Y."/>
            <person name="Nishi S."/>
            <person name="Hori S."/>
            <person name="Arai W."/>
            <person name="Tsubouchi T."/>
            <person name="Morono Y."/>
            <person name="Uchiyama I."/>
            <person name="Ito T."/>
            <person name="Fujiyama A."/>
            <person name="Inagaki F."/>
            <person name="Takami H."/>
        </authorList>
    </citation>
    <scope>NUCLEOTIDE SEQUENCE</scope>
    <source>
        <strain evidence="1">Expedition CK06-06</strain>
    </source>
</reference>
<proteinExistence type="predicted"/>
<accession>X0X3N3</accession>
<dbReference type="EMBL" id="BARS01048563">
    <property type="protein sequence ID" value="GAG37839.1"/>
    <property type="molecule type" value="Genomic_DNA"/>
</dbReference>
<evidence type="ECO:0000313" key="1">
    <source>
        <dbReference type="EMBL" id="GAG37839.1"/>
    </source>
</evidence>
<gene>
    <name evidence="1" type="ORF">S01H1_72762</name>
</gene>
<comment type="caution">
    <text evidence="1">The sequence shown here is derived from an EMBL/GenBank/DDBJ whole genome shotgun (WGS) entry which is preliminary data.</text>
</comment>
<feature type="non-terminal residue" evidence="1">
    <location>
        <position position="150"/>
    </location>
</feature>
<protein>
    <submittedName>
        <fullName evidence="1">Uncharacterized protein</fullName>
    </submittedName>
</protein>
<name>X0X3N3_9ZZZZ</name>
<organism evidence="1">
    <name type="scientific">marine sediment metagenome</name>
    <dbReference type="NCBI Taxonomy" id="412755"/>
    <lineage>
        <taxon>unclassified sequences</taxon>
        <taxon>metagenomes</taxon>
        <taxon>ecological metagenomes</taxon>
    </lineage>
</organism>
<dbReference type="AlphaFoldDB" id="X0X3N3"/>